<evidence type="ECO:0000256" key="3">
    <source>
        <dbReference type="ARBA" id="ARBA00022741"/>
    </source>
</evidence>
<dbReference type="Gene3D" id="1.25.10.10">
    <property type="entry name" value="Leucine-rich Repeat Variant"/>
    <property type="match status" value="2"/>
</dbReference>
<dbReference type="PANTHER" id="PTHR36498">
    <property type="entry name" value="TATA-BINDING PROTEIN-ASSOCIATED FACTOR 172"/>
    <property type="match status" value="1"/>
</dbReference>
<dbReference type="Pfam" id="PF00271">
    <property type="entry name" value="Helicase_C"/>
    <property type="match status" value="1"/>
</dbReference>
<dbReference type="PROSITE" id="PS51192">
    <property type="entry name" value="HELICASE_ATP_BIND_1"/>
    <property type="match status" value="1"/>
</dbReference>
<dbReference type="GO" id="GO:0004386">
    <property type="term" value="F:helicase activity"/>
    <property type="evidence" value="ECO:0007669"/>
    <property type="project" value="UniProtKB-KW"/>
</dbReference>
<comment type="caution">
    <text evidence="12">The sequence shown here is derived from an EMBL/GenBank/DDBJ whole genome shotgun (WGS) entry which is preliminary data.</text>
</comment>
<accession>A0A210PRC8</accession>
<dbReference type="PROSITE" id="PS51194">
    <property type="entry name" value="HELICASE_CTER"/>
    <property type="match status" value="1"/>
</dbReference>
<evidence type="ECO:0000256" key="4">
    <source>
        <dbReference type="ARBA" id="ARBA00022801"/>
    </source>
</evidence>
<dbReference type="SUPFAM" id="SSF48371">
    <property type="entry name" value="ARM repeat"/>
    <property type="match status" value="1"/>
</dbReference>
<dbReference type="SMART" id="SM00487">
    <property type="entry name" value="DEXDc"/>
    <property type="match status" value="1"/>
</dbReference>
<keyword evidence="4" id="KW-0378">Hydrolase</keyword>
<dbReference type="InterPro" id="IPR049730">
    <property type="entry name" value="SNF2/RAD54-like_C"/>
</dbReference>
<dbReference type="SMART" id="SM00490">
    <property type="entry name" value="HELICc"/>
    <property type="match status" value="1"/>
</dbReference>
<evidence type="ECO:0000313" key="13">
    <source>
        <dbReference type="Proteomes" id="UP000242188"/>
    </source>
</evidence>
<dbReference type="InterPro" id="IPR022707">
    <property type="entry name" value="Mot1_central_dom"/>
</dbReference>
<feature type="region of interest" description="Disordered" evidence="9">
    <location>
        <begin position="1790"/>
        <end position="1811"/>
    </location>
</feature>
<evidence type="ECO:0000256" key="6">
    <source>
        <dbReference type="ARBA" id="ARBA00022840"/>
    </source>
</evidence>
<keyword evidence="7" id="KW-0238">DNA-binding</keyword>
<evidence type="ECO:0000313" key="12">
    <source>
        <dbReference type="EMBL" id="OWF39002.1"/>
    </source>
</evidence>
<dbReference type="InterPro" id="IPR016024">
    <property type="entry name" value="ARM-type_fold"/>
</dbReference>
<dbReference type="InterPro" id="IPR038718">
    <property type="entry name" value="SNF2-like_sf"/>
</dbReference>
<dbReference type="OrthoDB" id="10252227at2759"/>
<dbReference type="InterPro" id="IPR044972">
    <property type="entry name" value="Mot1"/>
</dbReference>
<dbReference type="FunFam" id="3.40.50.300:FF:000428">
    <property type="entry name" value="TATA-binding protein-associated factor 172"/>
    <property type="match status" value="1"/>
</dbReference>
<evidence type="ECO:0000256" key="1">
    <source>
        <dbReference type="ARBA" id="ARBA00004123"/>
    </source>
</evidence>
<protein>
    <submittedName>
        <fullName evidence="12">TATA-binding protein-associated factor 172</fullName>
    </submittedName>
</protein>
<feature type="domain" description="Helicase ATP-binding" evidence="10">
    <location>
        <begin position="1256"/>
        <end position="1431"/>
    </location>
</feature>
<dbReference type="STRING" id="6573.A0A210PRC8"/>
<organism evidence="12 13">
    <name type="scientific">Mizuhopecten yessoensis</name>
    <name type="common">Japanese scallop</name>
    <name type="synonym">Patinopecten yessoensis</name>
    <dbReference type="NCBI Taxonomy" id="6573"/>
    <lineage>
        <taxon>Eukaryota</taxon>
        <taxon>Metazoa</taxon>
        <taxon>Spiralia</taxon>
        <taxon>Lophotrochozoa</taxon>
        <taxon>Mollusca</taxon>
        <taxon>Bivalvia</taxon>
        <taxon>Autobranchia</taxon>
        <taxon>Pteriomorphia</taxon>
        <taxon>Pectinida</taxon>
        <taxon>Pectinoidea</taxon>
        <taxon>Pectinidae</taxon>
        <taxon>Mizuhopecten</taxon>
    </lineage>
</organism>
<evidence type="ECO:0000256" key="2">
    <source>
        <dbReference type="ARBA" id="ARBA00022737"/>
    </source>
</evidence>
<reference evidence="12 13" key="1">
    <citation type="journal article" date="2017" name="Nat. Ecol. Evol.">
        <title>Scallop genome provides insights into evolution of bilaterian karyotype and development.</title>
        <authorList>
            <person name="Wang S."/>
            <person name="Zhang J."/>
            <person name="Jiao W."/>
            <person name="Li J."/>
            <person name="Xun X."/>
            <person name="Sun Y."/>
            <person name="Guo X."/>
            <person name="Huan P."/>
            <person name="Dong B."/>
            <person name="Zhang L."/>
            <person name="Hu X."/>
            <person name="Sun X."/>
            <person name="Wang J."/>
            <person name="Zhao C."/>
            <person name="Wang Y."/>
            <person name="Wang D."/>
            <person name="Huang X."/>
            <person name="Wang R."/>
            <person name="Lv J."/>
            <person name="Li Y."/>
            <person name="Zhang Z."/>
            <person name="Liu B."/>
            <person name="Lu W."/>
            <person name="Hui Y."/>
            <person name="Liang J."/>
            <person name="Zhou Z."/>
            <person name="Hou R."/>
            <person name="Li X."/>
            <person name="Liu Y."/>
            <person name="Li H."/>
            <person name="Ning X."/>
            <person name="Lin Y."/>
            <person name="Zhao L."/>
            <person name="Xing Q."/>
            <person name="Dou J."/>
            <person name="Li Y."/>
            <person name="Mao J."/>
            <person name="Guo H."/>
            <person name="Dou H."/>
            <person name="Li T."/>
            <person name="Mu C."/>
            <person name="Jiang W."/>
            <person name="Fu Q."/>
            <person name="Fu X."/>
            <person name="Miao Y."/>
            <person name="Liu J."/>
            <person name="Yu Q."/>
            <person name="Li R."/>
            <person name="Liao H."/>
            <person name="Li X."/>
            <person name="Kong Y."/>
            <person name="Jiang Z."/>
            <person name="Chourrout D."/>
            <person name="Li R."/>
            <person name="Bao Z."/>
        </authorList>
    </citation>
    <scope>NUCLEOTIDE SEQUENCE [LARGE SCALE GENOMIC DNA]</scope>
    <source>
        <strain evidence="12 13">PY_sf001</strain>
    </source>
</reference>
<dbReference type="InterPro" id="IPR027417">
    <property type="entry name" value="P-loop_NTPase"/>
</dbReference>
<evidence type="ECO:0000256" key="7">
    <source>
        <dbReference type="ARBA" id="ARBA00023125"/>
    </source>
</evidence>
<name>A0A210PRC8_MIZYE</name>
<dbReference type="Gene3D" id="3.40.50.10810">
    <property type="entry name" value="Tandem AAA-ATPase domain"/>
    <property type="match status" value="1"/>
</dbReference>
<dbReference type="FunFam" id="3.40.50.10810:FF:000009">
    <property type="entry name" value="B-TFIID TATA-box-binding protein-associated factor 1"/>
    <property type="match status" value="1"/>
</dbReference>
<dbReference type="InterPro" id="IPR000330">
    <property type="entry name" value="SNF2_N"/>
</dbReference>
<keyword evidence="5" id="KW-0347">Helicase</keyword>
<evidence type="ECO:0000259" key="10">
    <source>
        <dbReference type="PROSITE" id="PS51192"/>
    </source>
</evidence>
<feature type="compositionally biased region" description="Low complexity" evidence="9">
    <location>
        <begin position="1792"/>
        <end position="1803"/>
    </location>
</feature>
<keyword evidence="6" id="KW-0067">ATP-binding</keyword>
<dbReference type="Pfam" id="PF12054">
    <property type="entry name" value="DUF3535"/>
    <property type="match status" value="1"/>
</dbReference>
<sequence>MSTRLDRLFLLLDTGSTPLIRKSAAEQLGEVQKLHPYELNNLLSKVHGYLRSPSWETRIAAGQAVEAIARNVPKWEAKLALKQEPNVDASCTQSPGQLLFAQFDLNKVLNYGASLVGSEEKVYEVDNGTSQLTDKDQLTRQRQMLNKRLGLDVAGNLGLGIGSDIFTDDDLIMGIKSSNGIRTEDQKSVSDIVKQQLLLVTGGMSAREKNRVKRKAKILAKQRSKECQSEQMTLETEPPCKKAKSRNDLDLGSDGKLVMESSTDNTLNMEEVEEWPFETFCELLMNDLFQSTWESRHGAATGLREVIKLHGQSAGMSVDTPVDQVKAINQVWLSDLALRLVCVIALDRFGDYVSDEVVAPVRETCAQTLGVVVRCLEPWGVEGVVHILLQLLAQRQWEVRHGGLLGFKYLLAIRKDMTDRLLPATLPCLFQGLQDVSDDVRAVAAAALVPVADSVVSLLPGQVPLIVASLWQTLLDLDDLTSSTNSIMTLLSTIMAHPRASVLDWLSTPLTELVPRLWPFLRHNIPSVRKSALQTFSTLLDIESTQHPTNAWLPLILQDALRHLVQRSLLEDRQDVLVSVGEVWSKLLSKTPIDHLIAMATPWLGVWLSLCMQPSKVPFEPTYLIKAKHRGRLDVAPGRQRVSGGQVQEKDQQDYIASTGTLNSDVSERDTAVMKARMHTSRLLGILCSYVTREVPNFPPEAEKPVHSLCKLFHFHLNNKSAIQRFIVGQVLYYWASVQQNCPCTTETKSKLLECLNEAIYFDEIAASFTHMQSDCQNFIAGLKQQGIDMDPIIPPGSILSVEQASALTTTVYDQVKTTLKPNALQTFEDRRKQLRSIVEQTAQELQTLTVRVQVSLAKAVVMLDILPDKLNPVVRPLMDCIKKESNINIQREAGDCLLFLIQKCVGRNPSPNSKVVKNLCGFLCGDPNFTPKVQSPAPPTTESTLSNEVPCSKHAGILTLTKQQRVPETGRKWLRRTPSVKVDVDIPADVTQDNAEVQRQWKIQRRGADLSLNVITRQLADKLPNSVPQFWETLSQPLTQVPTGEDVEYELSEEGAEELVHSLQVLECVCASLESTLVSQIIEKLPNLLTCLQCSYTAVRHMAARCVGALSRVVTSDLMTFCVEKIIPFLGASDKEPQRQGSVEALSHVIEQMGVDLLPYIVLLVVPILGRMSDQNDAVRLLATNGFASLIRLLPLEASIPDPPEMNPRLVAQKERQRKFLEQLMDGSKVESYQVSVPVDADLRKYQQDGVNWLAFLNKYCLHGILCDDMGLGKTLQSICILASDHFLREQKYKESKIPDCAPLSSIVICPPTLIGHWVYEVEKFVDQQYLNPLMYAGPPSERVRLQKRVKKHNLIVASYDVVRNDIDFFSTINWNYCILDEGHIIKNGKTKLSKAVKQLNCNHRLVLTGTPIQNNVLDLWSLFDFLMPGFLGTEKQFQARYGKPILQSRDAKSTSKEQEAGALAMESLHRQVLPFILRRLKEDVLQDLPPKIIQDYYCDLSPLQVELYEDFAKSQAKKGVEDMVTSLKVESPEKKAPGKGSTHVFQALQYLRKVCNHPSLVLTPSHPKYEQITSQLKKQNSNLRDILHAPKLNALKQLLLDCGIGVDQSMPAPGQQQVTSNLPVVNQHRVLLFCQLKGMLNIVEKDLLKTHMPGVTYLRLDGSIPAGSRHNIVNRFNNDPSIDLLLLTTHVGGLGLNLTGADTVIFVEHDWNPMKDLQAMDRAHRIGQKKVVNVYRLVTRGTLEEKIMGLQKFKMTIANTVISQENSSLQTMGTDQLLDLFSLDDKKKGQSSTGSSQSEGVSSKKETVSSMLENLGDLWDEDQYNSEYDMKNFLESLGT</sequence>
<evidence type="ECO:0000259" key="11">
    <source>
        <dbReference type="PROSITE" id="PS51194"/>
    </source>
</evidence>
<dbReference type="GO" id="GO:0005524">
    <property type="term" value="F:ATP binding"/>
    <property type="evidence" value="ECO:0007669"/>
    <property type="project" value="UniProtKB-KW"/>
</dbReference>
<keyword evidence="8" id="KW-0539">Nucleus</keyword>
<gene>
    <name evidence="12" type="ORF">KP79_PYT05312</name>
</gene>
<keyword evidence="2" id="KW-0677">Repeat</keyword>
<dbReference type="GO" id="GO:0016887">
    <property type="term" value="F:ATP hydrolysis activity"/>
    <property type="evidence" value="ECO:0007669"/>
    <property type="project" value="InterPro"/>
</dbReference>
<dbReference type="InterPro" id="IPR011989">
    <property type="entry name" value="ARM-like"/>
</dbReference>
<dbReference type="Pfam" id="PF00176">
    <property type="entry name" value="SNF2-rel_dom"/>
    <property type="match status" value="1"/>
</dbReference>
<dbReference type="GO" id="GO:0003677">
    <property type="term" value="F:DNA binding"/>
    <property type="evidence" value="ECO:0007669"/>
    <property type="project" value="UniProtKB-KW"/>
</dbReference>
<dbReference type="InterPro" id="IPR044078">
    <property type="entry name" value="Mot1_ATP-bd"/>
</dbReference>
<dbReference type="CDD" id="cd18793">
    <property type="entry name" value="SF2_C_SNF"/>
    <property type="match status" value="1"/>
</dbReference>
<dbReference type="Proteomes" id="UP000242188">
    <property type="component" value="Unassembled WGS sequence"/>
</dbReference>
<dbReference type="InterPro" id="IPR001650">
    <property type="entry name" value="Helicase_C-like"/>
</dbReference>
<evidence type="ECO:0000256" key="5">
    <source>
        <dbReference type="ARBA" id="ARBA00022806"/>
    </source>
</evidence>
<dbReference type="Gene3D" id="3.40.50.300">
    <property type="entry name" value="P-loop containing nucleotide triphosphate hydrolases"/>
    <property type="match status" value="1"/>
</dbReference>
<dbReference type="GO" id="GO:0017025">
    <property type="term" value="F:TBP-class protein binding"/>
    <property type="evidence" value="ECO:0007669"/>
    <property type="project" value="InterPro"/>
</dbReference>
<keyword evidence="13" id="KW-1185">Reference proteome</keyword>
<dbReference type="PANTHER" id="PTHR36498:SF1">
    <property type="entry name" value="TATA-BINDING PROTEIN-ASSOCIATED FACTOR 172"/>
    <property type="match status" value="1"/>
</dbReference>
<evidence type="ECO:0000256" key="9">
    <source>
        <dbReference type="SAM" id="MobiDB-lite"/>
    </source>
</evidence>
<proteinExistence type="predicted"/>
<comment type="subcellular location">
    <subcellularLocation>
        <location evidence="1">Nucleus</location>
    </subcellularLocation>
</comment>
<feature type="domain" description="Helicase C-terminal" evidence="11">
    <location>
        <begin position="1619"/>
        <end position="1775"/>
    </location>
</feature>
<evidence type="ECO:0000256" key="8">
    <source>
        <dbReference type="ARBA" id="ARBA00023242"/>
    </source>
</evidence>
<keyword evidence="3" id="KW-0547">Nucleotide-binding</keyword>
<dbReference type="SUPFAM" id="SSF52540">
    <property type="entry name" value="P-loop containing nucleoside triphosphate hydrolases"/>
    <property type="match status" value="2"/>
</dbReference>
<dbReference type="EMBL" id="NEDP02005549">
    <property type="protein sequence ID" value="OWF39002.1"/>
    <property type="molecule type" value="Genomic_DNA"/>
</dbReference>
<dbReference type="CDD" id="cd17999">
    <property type="entry name" value="DEXHc_Mot1"/>
    <property type="match status" value="1"/>
</dbReference>
<dbReference type="InterPro" id="IPR014001">
    <property type="entry name" value="Helicase_ATP-bd"/>
</dbReference>
<dbReference type="GO" id="GO:0005634">
    <property type="term" value="C:nucleus"/>
    <property type="evidence" value="ECO:0007669"/>
    <property type="project" value="UniProtKB-SubCell"/>
</dbReference>